<dbReference type="GO" id="GO:0008270">
    <property type="term" value="F:zinc ion binding"/>
    <property type="evidence" value="ECO:0007669"/>
    <property type="project" value="InterPro"/>
</dbReference>
<organism evidence="2">
    <name type="scientific">viral metagenome</name>
    <dbReference type="NCBI Taxonomy" id="1070528"/>
    <lineage>
        <taxon>unclassified sequences</taxon>
        <taxon>metagenomes</taxon>
        <taxon>organismal metagenomes</taxon>
    </lineage>
</organism>
<evidence type="ECO:0000313" key="2">
    <source>
        <dbReference type="EMBL" id="QHU30709.1"/>
    </source>
</evidence>
<proteinExistence type="predicted"/>
<accession>A0A6C0LIE7</accession>
<dbReference type="EMBL" id="MN740513">
    <property type="protein sequence ID" value="QHU30709.1"/>
    <property type="molecule type" value="Genomic_DNA"/>
</dbReference>
<feature type="domain" description="HNH" evidence="1">
    <location>
        <begin position="16"/>
        <end position="60"/>
    </location>
</feature>
<reference evidence="2" key="1">
    <citation type="journal article" date="2020" name="Nature">
        <title>Giant virus diversity and host interactions through global metagenomics.</title>
        <authorList>
            <person name="Schulz F."/>
            <person name="Roux S."/>
            <person name="Paez-Espino D."/>
            <person name="Jungbluth S."/>
            <person name="Walsh D.A."/>
            <person name="Denef V.J."/>
            <person name="McMahon K.D."/>
            <person name="Konstantinidis K.T."/>
            <person name="Eloe-Fadrosh E.A."/>
            <person name="Kyrpides N.C."/>
            <person name="Woyke T."/>
        </authorList>
    </citation>
    <scope>NUCLEOTIDE SEQUENCE</scope>
    <source>
        <strain evidence="2">GVMAG-M-3300027833-19</strain>
    </source>
</reference>
<dbReference type="Gene3D" id="1.10.30.50">
    <property type="match status" value="1"/>
</dbReference>
<sequence>MVWNHRIGLSLGTSLCPCCGDQDITQSDFDCGHIIAESNKGTLSMNNLIPICRQCNLCMHSMNMRKFMLQQFNRKLSQIIKDLRAKKIYYTSILKSLRSKKTKSKKVEDIAGIILSNDISSG</sequence>
<name>A0A6C0LIE7_9ZZZZ</name>
<dbReference type="InterPro" id="IPR002711">
    <property type="entry name" value="HNH"/>
</dbReference>
<dbReference type="InterPro" id="IPR003615">
    <property type="entry name" value="HNH_nuc"/>
</dbReference>
<dbReference type="CDD" id="cd00085">
    <property type="entry name" value="HNHc"/>
    <property type="match status" value="1"/>
</dbReference>
<dbReference type="Pfam" id="PF01844">
    <property type="entry name" value="HNH"/>
    <property type="match status" value="1"/>
</dbReference>
<dbReference type="AlphaFoldDB" id="A0A6C0LIE7"/>
<protein>
    <recommendedName>
        <fullName evidence="1">HNH domain-containing protein</fullName>
    </recommendedName>
</protein>
<dbReference type="GO" id="GO:0004519">
    <property type="term" value="F:endonuclease activity"/>
    <property type="evidence" value="ECO:0007669"/>
    <property type="project" value="InterPro"/>
</dbReference>
<evidence type="ECO:0000259" key="1">
    <source>
        <dbReference type="Pfam" id="PF01844"/>
    </source>
</evidence>
<dbReference type="GO" id="GO:0003676">
    <property type="term" value="F:nucleic acid binding"/>
    <property type="evidence" value="ECO:0007669"/>
    <property type="project" value="InterPro"/>
</dbReference>